<gene>
    <name evidence="9" type="ORF">Acr_13g0013860</name>
</gene>
<dbReference type="Pfam" id="PF25598">
    <property type="entry name" value="ARM_PUB"/>
    <property type="match status" value="1"/>
</dbReference>
<dbReference type="GO" id="GO:0061630">
    <property type="term" value="F:ubiquitin protein ligase activity"/>
    <property type="evidence" value="ECO:0007669"/>
    <property type="project" value="UniProtKB-EC"/>
</dbReference>
<dbReference type="UniPathway" id="UPA00143"/>
<evidence type="ECO:0000256" key="3">
    <source>
        <dbReference type="ARBA" id="ARBA00012483"/>
    </source>
</evidence>
<keyword evidence="4" id="KW-0808">Transferase</keyword>
<dbReference type="InterPro" id="IPR013083">
    <property type="entry name" value="Znf_RING/FYVE/PHD"/>
</dbReference>
<dbReference type="PROSITE" id="PS51698">
    <property type="entry name" value="U_BOX"/>
    <property type="match status" value="1"/>
</dbReference>
<dbReference type="SMART" id="SM00504">
    <property type="entry name" value="Ubox"/>
    <property type="match status" value="1"/>
</dbReference>
<feature type="region of interest" description="Disordered" evidence="7">
    <location>
        <begin position="725"/>
        <end position="754"/>
    </location>
</feature>
<feature type="compositionally biased region" description="Polar residues" evidence="7">
    <location>
        <begin position="239"/>
        <end position="249"/>
    </location>
</feature>
<keyword evidence="6" id="KW-0833">Ubl conjugation pathway</keyword>
<evidence type="ECO:0000256" key="6">
    <source>
        <dbReference type="ARBA" id="ARBA00022786"/>
    </source>
</evidence>
<proteinExistence type="predicted"/>
<evidence type="ECO:0000313" key="9">
    <source>
        <dbReference type="EMBL" id="GFY99986.1"/>
    </source>
</evidence>
<dbReference type="InterPro" id="IPR011989">
    <property type="entry name" value="ARM-like"/>
</dbReference>
<dbReference type="InterPro" id="IPR058678">
    <property type="entry name" value="ARM_PUB"/>
</dbReference>
<dbReference type="SUPFAM" id="SSF57850">
    <property type="entry name" value="RING/U-box"/>
    <property type="match status" value="1"/>
</dbReference>
<dbReference type="InterPro" id="IPR000225">
    <property type="entry name" value="Armadillo"/>
</dbReference>
<dbReference type="SUPFAM" id="SSF48371">
    <property type="entry name" value="ARM repeat"/>
    <property type="match status" value="1"/>
</dbReference>
<dbReference type="InterPro" id="IPR016024">
    <property type="entry name" value="ARM-type_fold"/>
</dbReference>
<dbReference type="FunFam" id="3.30.40.10:FF:000114">
    <property type="entry name" value="RING-type E3 ubiquitin transferase"/>
    <property type="match status" value="1"/>
</dbReference>
<evidence type="ECO:0000256" key="1">
    <source>
        <dbReference type="ARBA" id="ARBA00000900"/>
    </source>
</evidence>
<dbReference type="AlphaFoldDB" id="A0A7J0FNL4"/>
<dbReference type="Pfam" id="PF04564">
    <property type="entry name" value="U-box"/>
    <property type="match status" value="1"/>
</dbReference>
<keyword evidence="10" id="KW-1185">Reference proteome</keyword>
<comment type="caution">
    <text evidence="9">The sequence shown here is derived from an EMBL/GenBank/DDBJ whole genome shotgun (WGS) entry which is preliminary data.</text>
</comment>
<comment type="catalytic activity">
    <reaction evidence="1">
        <text>S-ubiquitinyl-[E2 ubiquitin-conjugating enzyme]-L-cysteine + [acceptor protein]-L-lysine = [E2 ubiquitin-conjugating enzyme]-L-cysteine + N(6)-ubiquitinyl-[acceptor protein]-L-lysine.</text>
        <dbReference type="EC" id="2.3.2.27"/>
    </reaction>
</comment>
<feature type="domain" description="U-box" evidence="8">
    <location>
        <begin position="290"/>
        <end position="364"/>
    </location>
</feature>
<accession>A0A7J0FNL4</accession>
<dbReference type="CDD" id="cd16664">
    <property type="entry name" value="RING-Ubox_PUB"/>
    <property type="match status" value="1"/>
</dbReference>
<evidence type="ECO:0000256" key="5">
    <source>
        <dbReference type="ARBA" id="ARBA00022737"/>
    </source>
</evidence>
<dbReference type="EMBL" id="BJWL01000013">
    <property type="protein sequence ID" value="GFY99986.1"/>
    <property type="molecule type" value="Genomic_DNA"/>
</dbReference>
<dbReference type="PANTHER" id="PTHR23315">
    <property type="entry name" value="U BOX DOMAIN-CONTAINING"/>
    <property type="match status" value="1"/>
</dbReference>
<dbReference type="SMART" id="SM00185">
    <property type="entry name" value="ARM"/>
    <property type="match status" value="3"/>
</dbReference>
<reference evidence="9 10" key="1">
    <citation type="submission" date="2019-07" db="EMBL/GenBank/DDBJ databases">
        <title>De Novo Assembly of kiwifruit Actinidia rufa.</title>
        <authorList>
            <person name="Sugita-Konishi S."/>
            <person name="Sato K."/>
            <person name="Mori E."/>
            <person name="Abe Y."/>
            <person name="Kisaki G."/>
            <person name="Hamano K."/>
            <person name="Suezawa K."/>
            <person name="Otani M."/>
            <person name="Fukuda T."/>
            <person name="Manabe T."/>
            <person name="Gomi K."/>
            <person name="Tabuchi M."/>
            <person name="Akimitsu K."/>
            <person name="Kataoka I."/>
        </authorList>
    </citation>
    <scope>NUCLEOTIDE SEQUENCE [LARGE SCALE GENOMIC DNA]</scope>
    <source>
        <strain evidence="10">cv. Fuchu</strain>
    </source>
</reference>
<feature type="compositionally biased region" description="Gly residues" evidence="7">
    <location>
        <begin position="254"/>
        <end position="264"/>
    </location>
</feature>
<feature type="region of interest" description="Disordered" evidence="7">
    <location>
        <begin position="233"/>
        <end position="266"/>
    </location>
</feature>
<dbReference type="Gene3D" id="1.25.10.10">
    <property type="entry name" value="Leucine-rich Repeat Variant"/>
    <property type="match status" value="2"/>
</dbReference>
<feature type="compositionally biased region" description="Basic and acidic residues" evidence="7">
    <location>
        <begin position="736"/>
        <end position="752"/>
    </location>
</feature>
<evidence type="ECO:0000256" key="4">
    <source>
        <dbReference type="ARBA" id="ARBA00022679"/>
    </source>
</evidence>
<name>A0A7J0FNL4_9ERIC</name>
<dbReference type="OrthoDB" id="6105938at2759"/>
<evidence type="ECO:0000256" key="7">
    <source>
        <dbReference type="SAM" id="MobiDB-lite"/>
    </source>
</evidence>
<sequence>MDVVEAEENLFAIGDAKGLTNAWLLMQLHGEMCKTLSAIYCKVLGIFPALEAARPRSTTGIQALCSLHIALEKTRNVLQHCCDCSKLYLAITGDSVVLKFEKARCALEDSLLRVKDIVAEAIGCQISEILSELEEIKFSLDPSEKQIGDDIIALLQQGRTFDSTCNDNNELESFHQAASRLGITSSRAALTERRALKKQIERARIDEDKRKESIVAYLLHLMRKYSKLFRSDFSDDNDSQGSTPCSPTVQGPFADGGGPGGNGGAFDRQLSKLSSFNFKPNFRRSGQMSIPPEELRCPISLQLMYDPVIIASGQTYERICIEKWFCDGHNTCPKTQQQLPHLSLTPNYCVKGLVAGWCEHNGVPVPDGPPESLDLNYWRLVLSDSECANSKSMDSIGSCNMKGVKVVPIEESCIVEEAEGNEAEDIPVNKEESDLNVLERYDDFLMVLDKEEDLSKKCKVVEHIRHLLKDDDEARIYMGANGFVEALIQFLEFSMQERHQMAQEIGAMALFNLAVNNNRNKEMMLAARVLPLLEEMVAKSNCHGSVTALYLNLSCLEEAKPVIGSSEAVPFLINLLRAETDPQCKLDALHTLFNLSSHPSNIPNLISAGIINGLLSLVTDPSDHTWAEKSVAVFINLASNKSARDEMISAPGLIGGLAMILDIGEPVDQEHAAACLLILCNGSDKSCKMVLQEGVIPSLVSISVNGTMRGKQKAQKLLMLFREQRQRDPSPVQTRQDPERSDVDDVDSDSKPLSKSISTRKVGRAWSFWWKNKSFSVY</sequence>
<comment type="pathway">
    <text evidence="2">Protein modification; protein ubiquitination.</text>
</comment>
<dbReference type="InterPro" id="IPR003613">
    <property type="entry name" value="Ubox_domain"/>
</dbReference>
<dbReference type="PANTHER" id="PTHR23315:SF284">
    <property type="entry name" value="U-BOX DOMAIN-CONTAINING PROTEIN 7"/>
    <property type="match status" value="1"/>
</dbReference>
<evidence type="ECO:0000259" key="8">
    <source>
        <dbReference type="PROSITE" id="PS51698"/>
    </source>
</evidence>
<dbReference type="EC" id="2.3.2.27" evidence="3"/>
<dbReference type="GO" id="GO:0016567">
    <property type="term" value="P:protein ubiquitination"/>
    <property type="evidence" value="ECO:0007669"/>
    <property type="project" value="UniProtKB-UniPathway"/>
</dbReference>
<dbReference type="Proteomes" id="UP000585474">
    <property type="component" value="Unassembled WGS sequence"/>
</dbReference>
<dbReference type="Gene3D" id="3.30.40.10">
    <property type="entry name" value="Zinc/RING finger domain, C3HC4 (zinc finger)"/>
    <property type="match status" value="1"/>
</dbReference>
<keyword evidence="5" id="KW-0677">Repeat</keyword>
<dbReference type="InterPro" id="IPR045210">
    <property type="entry name" value="RING-Ubox_PUB"/>
</dbReference>
<evidence type="ECO:0000313" key="10">
    <source>
        <dbReference type="Proteomes" id="UP000585474"/>
    </source>
</evidence>
<organism evidence="9 10">
    <name type="scientific">Actinidia rufa</name>
    <dbReference type="NCBI Taxonomy" id="165716"/>
    <lineage>
        <taxon>Eukaryota</taxon>
        <taxon>Viridiplantae</taxon>
        <taxon>Streptophyta</taxon>
        <taxon>Embryophyta</taxon>
        <taxon>Tracheophyta</taxon>
        <taxon>Spermatophyta</taxon>
        <taxon>Magnoliopsida</taxon>
        <taxon>eudicotyledons</taxon>
        <taxon>Gunneridae</taxon>
        <taxon>Pentapetalae</taxon>
        <taxon>asterids</taxon>
        <taxon>Ericales</taxon>
        <taxon>Actinidiaceae</taxon>
        <taxon>Actinidia</taxon>
    </lineage>
</organism>
<protein>
    <recommendedName>
        <fullName evidence="3">RING-type E3 ubiquitin transferase</fullName>
        <ecNumber evidence="3">2.3.2.27</ecNumber>
    </recommendedName>
</protein>
<evidence type="ECO:0000256" key="2">
    <source>
        <dbReference type="ARBA" id="ARBA00004906"/>
    </source>
</evidence>